<evidence type="ECO:0000256" key="5">
    <source>
        <dbReference type="HAMAP-Rule" id="MF_00213"/>
    </source>
</evidence>
<reference evidence="6 7" key="1">
    <citation type="submission" date="2019-04" db="EMBL/GenBank/DDBJ databases">
        <title>Microbes associate with the intestines of laboratory mice.</title>
        <authorList>
            <person name="Navarre W."/>
            <person name="Wong E."/>
            <person name="Huang K.C."/>
            <person name="Tropini C."/>
            <person name="Ng K."/>
            <person name="Yu B."/>
        </authorList>
    </citation>
    <scope>NUCLEOTIDE SEQUENCE [LARGE SCALE GENOMIC DNA]</scope>
    <source>
        <strain evidence="6 7">NM80_B27</strain>
    </source>
</reference>
<keyword evidence="3 5" id="KW-0479">Metal-binding</keyword>
<dbReference type="GO" id="GO:0051604">
    <property type="term" value="P:protein maturation"/>
    <property type="evidence" value="ECO:0007669"/>
    <property type="project" value="InterPro"/>
</dbReference>
<evidence type="ECO:0000256" key="2">
    <source>
        <dbReference type="ARBA" id="ARBA00022596"/>
    </source>
</evidence>
<dbReference type="GO" id="GO:0008270">
    <property type="term" value="F:zinc ion binding"/>
    <property type="evidence" value="ECO:0007669"/>
    <property type="project" value="UniProtKB-UniRule"/>
</dbReference>
<dbReference type="HAMAP" id="MF_00213">
    <property type="entry name" value="HypA_HybF"/>
    <property type="match status" value="1"/>
</dbReference>
<proteinExistence type="inferred from homology"/>
<keyword evidence="2 5" id="KW-0533">Nickel</keyword>
<keyword evidence="4 5" id="KW-0862">Zinc</keyword>
<organism evidence="6 7">
    <name type="scientific">Adlercreutzia caecimuris</name>
    <dbReference type="NCBI Taxonomy" id="671266"/>
    <lineage>
        <taxon>Bacteria</taxon>
        <taxon>Bacillati</taxon>
        <taxon>Actinomycetota</taxon>
        <taxon>Coriobacteriia</taxon>
        <taxon>Eggerthellales</taxon>
        <taxon>Eggerthellaceae</taxon>
        <taxon>Adlercreutzia</taxon>
    </lineage>
</organism>
<dbReference type="InterPro" id="IPR020538">
    <property type="entry name" value="Hydgase_Ni_incorp_HypA/HybF_CS"/>
</dbReference>
<dbReference type="EMBL" id="SSTJ01000002">
    <property type="protein sequence ID" value="THG38250.1"/>
    <property type="molecule type" value="Genomic_DNA"/>
</dbReference>
<dbReference type="PANTHER" id="PTHR34535:SF3">
    <property type="entry name" value="HYDROGENASE MATURATION FACTOR HYPA"/>
    <property type="match status" value="1"/>
</dbReference>
<evidence type="ECO:0000313" key="6">
    <source>
        <dbReference type="EMBL" id="THG38250.1"/>
    </source>
</evidence>
<evidence type="ECO:0000256" key="4">
    <source>
        <dbReference type="ARBA" id="ARBA00022833"/>
    </source>
</evidence>
<dbReference type="Proteomes" id="UP000308978">
    <property type="component" value="Unassembled WGS sequence"/>
</dbReference>
<evidence type="ECO:0000313" key="7">
    <source>
        <dbReference type="Proteomes" id="UP000308978"/>
    </source>
</evidence>
<dbReference type="AlphaFoldDB" id="A0A4S4G3U2"/>
<evidence type="ECO:0000256" key="3">
    <source>
        <dbReference type="ARBA" id="ARBA00022723"/>
    </source>
</evidence>
<comment type="similarity">
    <text evidence="1 5">Belongs to the HypA/HybF family.</text>
</comment>
<feature type="binding site" evidence="5">
    <location>
        <position position="86"/>
    </location>
    <ligand>
        <name>Zn(2+)</name>
        <dbReference type="ChEBI" id="CHEBI:29105"/>
    </ligand>
</feature>
<accession>A0A4S4G3U2</accession>
<comment type="function">
    <text evidence="5">Involved in the maturation of [NiFe] hydrogenases. Required for nickel insertion into the metal center of the hydrogenase.</text>
</comment>
<feature type="binding site" evidence="5">
    <location>
        <position position="105"/>
    </location>
    <ligand>
        <name>Zn(2+)</name>
        <dbReference type="ChEBI" id="CHEBI:29105"/>
    </ligand>
</feature>
<dbReference type="PIRSF" id="PIRSF004761">
    <property type="entry name" value="Hydrgn_mat_HypA"/>
    <property type="match status" value="1"/>
</dbReference>
<dbReference type="PANTHER" id="PTHR34535">
    <property type="entry name" value="HYDROGENASE MATURATION FACTOR HYPA"/>
    <property type="match status" value="1"/>
</dbReference>
<protein>
    <recommendedName>
        <fullName evidence="5">Hydrogenase maturation factor HypA</fullName>
    </recommendedName>
</protein>
<dbReference type="InterPro" id="IPR000688">
    <property type="entry name" value="HypA/HybF"/>
</dbReference>
<dbReference type="GO" id="GO:0016151">
    <property type="term" value="F:nickel cation binding"/>
    <property type="evidence" value="ECO:0007669"/>
    <property type="project" value="UniProtKB-UniRule"/>
</dbReference>
<feature type="binding site" evidence="5">
    <location>
        <position position="108"/>
    </location>
    <ligand>
        <name>Zn(2+)</name>
        <dbReference type="ChEBI" id="CHEBI:29105"/>
    </ligand>
</feature>
<name>A0A4S4G3U2_9ACTN</name>
<dbReference type="PROSITE" id="PS01249">
    <property type="entry name" value="HYPA"/>
    <property type="match status" value="1"/>
</dbReference>
<feature type="binding site" evidence="5">
    <location>
        <position position="89"/>
    </location>
    <ligand>
        <name>Zn(2+)</name>
        <dbReference type="ChEBI" id="CHEBI:29105"/>
    </ligand>
</feature>
<gene>
    <name evidence="5" type="primary">hypA</name>
    <name evidence="6" type="ORF">E5986_02150</name>
</gene>
<comment type="caution">
    <text evidence="6">The sequence shown here is derived from an EMBL/GenBank/DDBJ whole genome shotgun (WGS) entry which is preliminary data.</text>
</comment>
<feature type="binding site" evidence="5">
    <location>
        <position position="15"/>
    </location>
    <ligand>
        <name>Ni(2+)</name>
        <dbReference type="ChEBI" id="CHEBI:49786"/>
    </ligand>
</feature>
<dbReference type="Pfam" id="PF01155">
    <property type="entry name" value="HypA"/>
    <property type="match status" value="1"/>
</dbReference>
<sequence>MQAHHVAGRQEDVMHETSLVYNVVDIVLNQAENCEVERVTGVHLTIGRLRDISESIFEGMFERLTRDTIAEGAELVISRPPIMLRCKSCGYVFHFDAHDEATHRCPACQDKNYAIHSGLEFLVGGIEASPRKEPQSIQHGRCT</sequence>
<dbReference type="Gene3D" id="3.30.2320.80">
    <property type="match status" value="1"/>
</dbReference>
<evidence type="ECO:0000256" key="1">
    <source>
        <dbReference type="ARBA" id="ARBA00010748"/>
    </source>
</evidence>